<proteinExistence type="predicted"/>
<evidence type="ECO:0000313" key="2">
    <source>
        <dbReference type="EMBL" id="AEX11563.1"/>
    </source>
</evidence>
<evidence type="ECO:0000313" key="1">
    <source>
        <dbReference type="EMBL" id="AEX11560.1"/>
    </source>
</evidence>
<gene>
    <name evidence="1" type="ORF">0_15713_01</name>
</gene>
<sequence length="71" mass="8163">HVILCRAWLDVLGEPRVTSILLELLTGLCRVWLHVLGEPRVTSILLELLTDWRLADPEFGENIDLVKWGMQ</sequence>
<protein>
    <submittedName>
        <fullName evidence="1">Uncharacterized protein</fullName>
    </submittedName>
</protein>
<dbReference type="AlphaFoldDB" id="K7NJY9"/>
<dbReference type="EMBL" id="JQ017491">
    <property type="protein sequence ID" value="AEX11563.1"/>
    <property type="molecule type" value="Genomic_DNA"/>
</dbReference>
<reference evidence="1" key="1">
    <citation type="submission" date="2011-11" db="EMBL/GenBank/DDBJ databases">
        <title>Nucleotide Diversity and Divergence in the Loblolly Pine Gene Space.</title>
        <authorList>
            <person name="Neale D.B."/>
            <person name="Wegrzyn J.L."/>
            <person name="Lee J.M."/>
            <person name="Eckert A.J."/>
            <person name="Liechty J.D."/>
            <person name="Stevens K.A."/>
            <person name="Langley C.H."/>
        </authorList>
    </citation>
    <scope>NUCLEOTIDE SEQUENCE</scope>
    <source>
        <strain evidence="1">645</strain>
        <strain evidence="2">649</strain>
        <tissue evidence="1">Megagametophyte</tissue>
    </source>
</reference>
<organism evidence="1">
    <name type="scientific">Pinus taeda</name>
    <name type="common">Loblolly pine</name>
    <dbReference type="NCBI Taxonomy" id="3352"/>
    <lineage>
        <taxon>Eukaryota</taxon>
        <taxon>Viridiplantae</taxon>
        <taxon>Streptophyta</taxon>
        <taxon>Embryophyta</taxon>
        <taxon>Tracheophyta</taxon>
        <taxon>Spermatophyta</taxon>
        <taxon>Pinopsida</taxon>
        <taxon>Pinidae</taxon>
        <taxon>Conifers I</taxon>
        <taxon>Pinales</taxon>
        <taxon>Pinaceae</taxon>
        <taxon>Pinus</taxon>
        <taxon>Pinus subgen. Pinus</taxon>
    </lineage>
</organism>
<name>K7NJY9_PINTA</name>
<feature type="non-terminal residue" evidence="1">
    <location>
        <position position="1"/>
    </location>
</feature>
<accession>K7NJY9</accession>
<dbReference type="EMBL" id="JQ017488">
    <property type="protein sequence ID" value="AEX11560.1"/>
    <property type="molecule type" value="Genomic_DNA"/>
</dbReference>